<dbReference type="Proteomes" id="UP000034471">
    <property type="component" value="Unassembled WGS sequence"/>
</dbReference>
<organism evidence="1 2">
    <name type="scientific">Candidatus Roizmanbacteria bacterium GW2011_GWA2_37_7</name>
    <dbReference type="NCBI Taxonomy" id="1618481"/>
    <lineage>
        <taxon>Bacteria</taxon>
        <taxon>Candidatus Roizmaniibacteriota</taxon>
    </lineage>
</organism>
<dbReference type="EMBL" id="LBTJ01000010">
    <property type="protein sequence ID" value="KKQ38434.1"/>
    <property type="molecule type" value="Genomic_DNA"/>
</dbReference>
<accession>A0A0G0JNF3</accession>
<proteinExistence type="predicted"/>
<comment type="caution">
    <text evidence="1">The sequence shown here is derived from an EMBL/GenBank/DDBJ whole genome shotgun (WGS) entry which is preliminary data.</text>
</comment>
<dbReference type="AlphaFoldDB" id="A0A0G0JNF3"/>
<evidence type="ECO:0000313" key="2">
    <source>
        <dbReference type="Proteomes" id="UP000034471"/>
    </source>
</evidence>
<reference evidence="1 2" key="1">
    <citation type="journal article" date="2015" name="Nature">
        <title>rRNA introns, odd ribosomes, and small enigmatic genomes across a large radiation of phyla.</title>
        <authorList>
            <person name="Brown C.T."/>
            <person name="Hug L.A."/>
            <person name="Thomas B.C."/>
            <person name="Sharon I."/>
            <person name="Castelle C.J."/>
            <person name="Singh A."/>
            <person name="Wilkins M.J."/>
            <person name="Williams K.H."/>
            <person name="Banfield J.F."/>
        </authorList>
    </citation>
    <scope>NUCLEOTIDE SEQUENCE [LARGE SCALE GENOMIC DNA]</scope>
</reference>
<name>A0A0G0JNF3_9BACT</name>
<protein>
    <submittedName>
        <fullName evidence="1">Uncharacterized protein</fullName>
    </submittedName>
</protein>
<sequence length="212" mass="24555">MESIVYRASTQEEIDLLRGAEIVRVKLGRPNGFFPLEYYQTHIADLLFPNAVVTYRGVRYDETPGQPYSFIYYLSKMAKIPKDHAVYSAHMTDDLGDKRSICSCQACATHRASHLYIDEKAYQVAQGLEKAGIGVPWYDPSDYCLDQSTNTIRFFEIDEFDSAKLRNYLHSLDMPDYLKRRVNRLLGRYEAIMNRKKPMLYDAEIPISILQD</sequence>
<gene>
    <name evidence="1" type="ORF">US54_C0010G0015</name>
</gene>
<evidence type="ECO:0000313" key="1">
    <source>
        <dbReference type="EMBL" id="KKQ38434.1"/>
    </source>
</evidence>